<evidence type="ECO:0000313" key="3">
    <source>
        <dbReference type="Proteomes" id="UP001060261"/>
    </source>
</evidence>
<name>A0ABY5YH38_9DEIO</name>
<organism evidence="2 3">
    <name type="scientific">Deinococcus rubellus</name>
    <dbReference type="NCBI Taxonomy" id="1889240"/>
    <lineage>
        <taxon>Bacteria</taxon>
        <taxon>Thermotogati</taxon>
        <taxon>Deinococcota</taxon>
        <taxon>Deinococci</taxon>
        <taxon>Deinococcales</taxon>
        <taxon>Deinococcaceae</taxon>
        <taxon>Deinococcus</taxon>
    </lineage>
</organism>
<proteinExistence type="predicted"/>
<feature type="region of interest" description="Disordered" evidence="1">
    <location>
        <begin position="59"/>
        <end position="88"/>
    </location>
</feature>
<dbReference type="Proteomes" id="UP001060261">
    <property type="component" value="Chromosome"/>
</dbReference>
<dbReference type="RefSeq" id="WP_260559879.1">
    <property type="nucleotide sequence ID" value="NZ_BAABEC010000170.1"/>
</dbReference>
<accession>A0ABY5YH38</accession>
<keyword evidence="3" id="KW-1185">Reference proteome</keyword>
<evidence type="ECO:0000313" key="2">
    <source>
        <dbReference type="EMBL" id="UWX63594.1"/>
    </source>
</evidence>
<reference evidence="2" key="1">
    <citation type="submission" date="2022-09" db="EMBL/GenBank/DDBJ databases">
        <title>genome sequence of Deinococcus rubellus.</title>
        <authorList>
            <person name="Srinivasan S."/>
        </authorList>
    </citation>
    <scope>NUCLEOTIDE SEQUENCE</scope>
    <source>
        <strain evidence="2">Ant6</strain>
    </source>
</reference>
<feature type="compositionally biased region" description="Polar residues" evidence="1">
    <location>
        <begin position="78"/>
        <end position="88"/>
    </location>
</feature>
<gene>
    <name evidence="2" type="ORF">N0D28_12725</name>
</gene>
<evidence type="ECO:0008006" key="4">
    <source>
        <dbReference type="Google" id="ProtNLM"/>
    </source>
</evidence>
<protein>
    <recommendedName>
        <fullName evidence="4">GGDEF domain-containing protein</fullName>
    </recommendedName>
</protein>
<sequence>MVALTKSDALGLAEQLRRDIQASQWAGLRVTVSLGVAAYRSGESAASLPALPGGFTQQSAPGATPCAEPSSRVLGRWTGSSGTRAHRS</sequence>
<evidence type="ECO:0000256" key="1">
    <source>
        <dbReference type="SAM" id="MobiDB-lite"/>
    </source>
</evidence>
<dbReference type="EMBL" id="CP104213">
    <property type="protein sequence ID" value="UWX63594.1"/>
    <property type="molecule type" value="Genomic_DNA"/>
</dbReference>